<proteinExistence type="predicted"/>
<organism evidence="1 2">
    <name type="scientific">Ambrosiozyma monospora</name>
    <name type="common">Yeast</name>
    <name type="synonym">Endomycopsis monosporus</name>
    <dbReference type="NCBI Taxonomy" id="43982"/>
    <lineage>
        <taxon>Eukaryota</taxon>
        <taxon>Fungi</taxon>
        <taxon>Dikarya</taxon>
        <taxon>Ascomycota</taxon>
        <taxon>Saccharomycotina</taxon>
        <taxon>Pichiomycetes</taxon>
        <taxon>Pichiales</taxon>
        <taxon>Pichiaceae</taxon>
        <taxon>Ambrosiozyma</taxon>
    </lineage>
</organism>
<reference evidence="1" key="1">
    <citation type="submission" date="2023-04" db="EMBL/GenBank/DDBJ databases">
        <title>Ambrosiozyma monospora NBRC 10751.</title>
        <authorList>
            <person name="Ichikawa N."/>
            <person name="Sato H."/>
            <person name="Tonouchi N."/>
        </authorList>
    </citation>
    <scope>NUCLEOTIDE SEQUENCE</scope>
    <source>
        <strain evidence="1">NBRC 10751</strain>
    </source>
</reference>
<gene>
    <name evidence="1" type="ORF">Amon02_001204300</name>
</gene>
<sequence>MEDSKKTKFEYEMNFLKELNETSARITSTTILSASEKRIALSSEKLDSINTDMVTKIGLTNEQCERMLNLFLTKVHANFPVMALPKNLSIDYLRQNEPLLLTLMCYISTVVDTEPSDISLDVQLRLECTISQTLAVDALVIGKDITCLCYCVLPLSMI</sequence>
<protein>
    <submittedName>
        <fullName evidence="1">Unnamed protein product</fullName>
    </submittedName>
</protein>
<name>A0ACB5U982_AMBMO</name>
<accession>A0ACB5U982</accession>
<comment type="caution">
    <text evidence="1">The sequence shown here is derived from an EMBL/GenBank/DDBJ whole genome shotgun (WGS) entry which is preliminary data.</text>
</comment>
<evidence type="ECO:0000313" key="2">
    <source>
        <dbReference type="Proteomes" id="UP001165064"/>
    </source>
</evidence>
<evidence type="ECO:0000313" key="1">
    <source>
        <dbReference type="EMBL" id="GMF04228.1"/>
    </source>
</evidence>
<keyword evidence="2" id="KW-1185">Reference proteome</keyword>
<dbReference type="Proteomes" id="UP001165064">
    <property type="component" value="Unassembled WGS sequence"/>
</dbReference>
<dbReference type="EMBL" id="BSXS01013589">
    <property type="protein sequence ID" value="GMF04228.1"/>
    <property type="molecule type" value="Genomic_DNA"/>
</dbReference>